<dbReference type="SUPFAM" id="SSF54427">
    <property type="entry name" value="NTF2-like"/>
    <property type="match status" value="1"/>
</dbReference>
<reference evidence="1 2" key="1">
    <citation type="submission" date="2020-04" db="EMBL/GenBank/DDBJ databases">
        <title>MicrobeNet Type strains.</title>
        <authorList>
            <person name="Nicholson A.C."/>
        </authorList>
    </citation>
    <scope>NUCLEOTIDE SEQUENCE [LARGE SCALE GENOMIC DNA]</scope>
    <source>
        <strain evidence="1 2">JCM 12354</strain>
    </source>
</reference>
<dbReference type="AlphaFoldDB" id="A0A846Y0M4"/>
<name>A0A846Y0M4_9NOCA</name>
<sequence length="118" mass="13055">MRSPYHRGRTDIEACHAALFERFHKGAHSDGVADQVRFLTSDVAPAHGRGAVVKGKQQRNRRNPKVQTWVAVRRNGLWEVAAFHNTEYHWLMVALTSKFDARTGASALPGPEVGGLPA</sequence>
<protein>
    <submittedName>
        <fullName evidence="1">SgcJ/EcaC family oxidoreductase</fullName>
    </submittedName>
</protein>
<evidence type="ECO:0000313" key="2">
    <source>
        <dbReference type="Proteomes" id="UP000565711"/>
    </source>
</evidence>
<dbReference type="RefSeq" id="WP_168436089.1">
    <property type="nucleotide sequence ID" value="NZ_JAAXOP010000003.1"/>
</dbReference>
<dbReference type="InterPro" id="IPR011944">
    <property type="entry name" value="Steroid_delta5-4_isomerase"/>
</dbReference>
<dbReference type="Gene3D" id="3.10.450.50">
    <property type="match status" value="1"/>
</dbReference>
<comment type="caution">
    <text evidence="1">The sequence shown here is derived from an EMBL/GenBank/DDBJ whole genome shotgun (WGS) entry which is preliminary data.</text>
</comment>
<proteinExistence type="predicted"/>
<keyword evidence="2" id="KW-1185">Reference proteome</keyword>
<gene>
    <name evidence="1" type="ORF">HGA08_07805</name>
</gene>
<dbReference type="EMBL" id="JAAXOP010000003">
    <property type="protein sequence ID" value="NKY50109.1"/>
    <property type="molecule type" value="Genomic_DNA"/>
</dbReference>
<evidence type="ECO:0000313" key="1">
    <source>
        <dbReference type="EMBL" id="NKY50109.1"/>
    </source>
</evidence>
<organism evidence="1 2">
    <name type="scientific">Nocardia vermiculata</name>
    <dbReference type="NCBI Taxonomy" id="257274"/>
    <lineage>
        <taxon>Bacteria</taxon>
        <taxon>Bacillati</taxon>
        <taxon>Actinomycetota</taxon>
        <taxon>Actinomycetes</taxon>
        <taxon>Mycobacteriales</taxon>
        <taxon>Nocardiaceae</taxon>
        <taxon>Nocardia</taxon>
    </lineage>
</organism>
<dbReference type="NCBIfam" id="TIGR02246">
    <property type="entry name" value="SgcJ/EcaC family oxidoreductase"/>
    <property type="match status" value="1"/>
</dbReference>
<dbReference type="InterPro" id="IPR032710">
    <property type="entry name" value="NTF2-like_dom_sf"/>
</dbReference>
<accession>A0A846Y0M4</accession>
<dbReference type="Proteomes" id="UP000565711">
    <property type="component" value="Unassembled WGS sequence"/>
</dbReference>